<dbReference type="AlphaFoldDB" id="A0AA35JTI2"/>
<dbReference type="EMBL" id="OX395127">
    <property type="protein sequence ID" value="CAI5765465.1"/>
    <property type="molecule type" value="Genomic_DNA"/>
</dbReference>
<feature type="transmembrane region" description="Helical" evidence="4">
    <location>
        <begin position="51"/>
        <end position="67"/>
    </location>
</feature>
<dbReference type="PANTHER" id="PTHR43313">
    <property type="entry name" value="SHORT-CHAIN DEHYDROGENASE/REDUCTASE FAMILY 9C"/>
    <property type="match status" value="1"/>
</dbReference>
<dbReference type="PRINTS" id="PR00080">
    <property type="entry name" value="SDRFAMILY"/>
</dbReference>
<evidence type="ECO:0000256" key="1">
    <source>
        <dbReference type="ARBA" id="ARBA00006484"/>
    </source>
</evidence>
<dbReference type="InterPro" id="IPR036291">
    <property type="entry name" value="NAD(P)-bd_dom_sf"/>
</dbReference>
<dbReference type="PRINTS" id="PR00081">
    <property type="entry name" value="GDHRDH"/>
</dbReference>
<name>A0AA35JTI2_9SAUR</name>
<dbReference type="Gene3D" id="3.40.50.720">
    <property type="entry name" value="NAD(P)-binding Rossmann-like Domain"/>
    <property type="match status" value="1"/>
</dbReference>
<dbReference type="SUPFAM" id="SSF51735">
    <property type="entry name" value="NAD(P)-binding Rossmann-fold domains"/>
    <property type="match status" value="1"/>
</dbReference>
<keyword evidence="2" id="KW-0560">Oxidoreductase</keyword>
<protein>
    <recommendedName>
        <fullName evidence="7">Retinol dehydrogenase 16</fullName>
    </recommendedName>
</protein>
<keyword evidence="4" id="KW-1133">Transmembrane helix</keyword>
<dbReference type="InterPro" id="IPR002347">
    <property type="entry name" value="SDR_fam"/>
</dbReference>
<keyword evidence="4" id="KW-0812">Transmembrane</keyword>
<dbReference type="GO" id="GO:0008202">
    <property type="term" value="P:steroid metabolic process"/>
    <property type="evidence" value="ECO:0007669"/>
    <property type="project" value="TreeGrafter"/>
</dbReference>
<reference evidence="5" key="1">
    <citation type="submission" date="2022-12" db="EMBL/GenBank/DDBJ databases">
        <authorList>
            <person name="Alioto T."/>
            <person name="Alioto T."/>
            <person name="Gomez Garrido J."/>
        </authorList>
    </citation>
    <scope>NUCLEOTIDE SEQUENCE</scope>
</reference>
<evidence type="ECO:0000313" key="5">
    <source>
        <dbReference type="EMBL" id="CAI5765465.1"/>
    </source>
</evidence>
<evidence type="ECO:0000256" key="4">
    <source>
        <dbReference type="SAM" id="Phobius"/>
    </source>
</evidence>
<dbReference type="FunFam" id="3.40.50.720:FF:000074">
    <property type="entry name" value="Retinol dehydrogenase type 1"/>
    <property type="match status" value="1"/>
</dbReference>
<sequence length="369" mass="41666">MKSRERGYKNRSHEDADLGKCSAENQRGRAASCRELFHLLFGKRSKLQQSLAMWLYVAALLGLYFLFRRYREQQILGNLIEKYVFITGCDSGFGNLLARKLDARGIRVLAACLTQQGAEKLKEATSERLQTTLLDVTQTESVARAAKWAKGIVGDKGLWGLVNNAGVSVPTAPNEWLTKEDFKKIIDINLLGVVDVTIHMLPLIRRAKGRIVNVASVMGRISLFGGGYCPSKYGVEAFSDSLRLELDAFGVKVCIIEPGYFRTAITNEKLLSDNFQSLWKQVPEETKKAYGEPYLNHMLDSTIKMQKDCNPNLSLVTDCMEHALTSVYPRTRYSAGWDAKLFFLPMSYMPTWLPHWIVTRTYPKPAQSF</sequence>
<proteinExistence type="inferred from homology"/>
<accession>A0AA35JTI2</accession>
<keyword evidence="4" id="KW-0472">Membrane</keyword>
<gene>
    <name evidence="5" type="ORF">PODLI_1B037647</name>
</gene>
<dbReference type="GO" id="GO:0016491">
    <property type="term" value="F:oxidoreductase activity"/>
    <property type="evidence" value="ECO:0007669"/>
    <property type="project" value="UniProtKB-KW"/>
</dbReference>
<dbReference type="Proteomes" id="UP001178461">
    <property type="component" value="Chromosome 2"/>
</dbReference>
<evidence type="ECO:0000313" key="6">
    <source>
        <dbReference type="Proteomes" id="UP001178461"/>
    </source>
</evidence>
<evidence type="ECO:0008006" key="7">
    <source>
        <dbReference type="Google" id="ProtNLM"/>
    </source>
</evidence>
<dbReference type="CDD" id="cd09805">
    <property type="entry name" value="type2_17beta_HSD-like_SDR_c"/>
    <property type="match status" value="1"/>
</dbReference>
<keyword evidence="6" id="KW-1185">Reference proteome</keyword>
<dbReference type="Pfam" id="PF00106">
    <property type="entry name" value="adh_short"/>
    <property type="match status" value="1"/>
</dbReference>
<dbReference type="PANTHER" id="PTHR43313:SF11">
    <property type="entry name" value="RETINOL DEHYDROGENASE 16"/>
    <property type="match status" value="1"/>
</dbReference>
<organism evidence="5 6">
    <name type="scientific">Podarcis lilfordi</name>
    <name type="common">Lilford's wall lizard</name>
    <dbReference type="NCBI Taxonomy" id="74358"/>
    <lineage>
        <taxon>Eukaryota</taxon>
        <taxon>Metazoa</taxon>
        <taxon>Chordata</taxon>
        <taxon>Craniata</taxon>
        <taxon>Vertebrata</taxon>
        <taxon>Euteleostomi</taxon>
        <taxon>Lepidosauria</taxon>
        <taxon>Squamata</taxon>
        <taxon>Bifurcata</taxon>
        <taxon>Unidentata</taxon>
        <taxon>Episquamata</taxon>
        <taxon>Laterata</taxon>
        <taxon>Lacertibaenia</taxon>
        <taxon>Lacertidae</taxon>
        <taxon>Podarcis</taxon>
    </lineage>
</organism>
<evidence type="ECO:0000256" key="3">
    <source>
        <dbReference type="RuleBase" id="RU000363"/>
    </source>
</evidence>
<evidence type="ECO:0000256" key="2">
    <source>
        <dbReference type="ARBA" id="ARBA00023002"/>
    </source>
</evidence>
<comment type="similarity">
    <text evidence="1 3">Belongs to the short-chain dehydrogenases/reductases (SDR) family.</text>
</comment>